<comment type="caution">
    <text evidence="1">The sequence shown here is derived from an EMBL/GenBank/DDBJ whole genome shotgun (WGS) entry which is preliminary data.</text>
</comment>
<dbReference type="Proteomes" id="UP000078516">
    <property type="component" value="Unassembled WGS sequence"/>
</dbReference>
<keyword evidence="2" id="KW-1185">Reference proteome</keyword>
<dbReference type="AlphaFoldDB" id="A0A179EQY0"/>
<accession>A0A179EQY0</accession>
<dbReference type="Gene3D" id="2.40.30.200">
    <property type="match status" value="1"/>
</dbReference>
<evidence type="ECO:0000313" key="2">
    <source>
        <dbReference type="Proteomes" id="UP000078516"/>
    </source>
</evidence>
<dbReference type="EMBL" id="LWMN01000013">
    <property type="protein sequence ID" value="OAQ55574.1"/>
    <property type="molecule type" value="Genomic_DNA"/>
</dbReference>
<name>A0A179EQY0_ENTTH</name>
<proteinExistence type="predicted"/>
<organism evidence="1 2">
    <name type="scientific">Enterococcus thailandicus</name>
    <dbReference type="NCBI Taxonomy" id="417368"/>
    <lineage>
        <taxon>Bacteria</taxon>
        <taxon>Bacillati</taxon>
        <taxon>Bacillota</taxon>
        <taxon>Bacilli</taxon>
        <taxon>Lactobacillales</taxon>
        <taxon>Enterococcaceae</taxon>
        <taxon>Enterococcus</taxon>
    </lineage>
</organism>
<reference evidence="1 2" key="1">
    <citation type="submission" date="2016-04" db="EMBL/GenBank/DDBJ databases">
        <title>Draft genome of an Enterococcus thailandicus strain isolated from bovine feces.</title>
        <authorList>
            <person name="Beukers A.G."/>
            <person name="Zaheer R."/>
            <person name="Goji N."/>
            <person name="Cook S.R."/>
            <person name="Amoako K."/>
            <person name="Chaves A.V."/>
            <person name="Ward M.P."/>
            <person name="Mcallister T.A."/>
        </authorList>
    </citation>
    <scope>NUCLEOTIDE SEQUENCE [LARGE SCALE GENOMIC DNA]</scope>
    <source>
        <strain evidence="1 2">F0711D 46</strain>
    </source>
</reference>
<sequence>MNPNEPNFIWKDLNALVDMDCIIETELPDVLPNKRYETYSIVGRSGELTETFNDYEPFNFEIKDVTIPFNRLREVKKWLTGKSRLITHNDPDKYLDAICNTSKEVSFENEWGFFYTFDISFRCQPFKKALNEQPQIIKTTSEQFYDFGDETAHPYFEIDSKGGNISIQIGEKTLTLLNTLASKIIVDTELGKAMQDNVPLFTRGDWPTVQPGWNTAKISGSFSQIKLWNRSVYL</sequence>
<gene>
    <name evidence="1" type="ORF">A6E74_08635</name>
</gene>
<evidence type="ECO:0000313" key="1">
    <source>
        <dbReference type="EMBL" id="OAQ55574.1"/>
    </source>
</evidence>
<protein>
    <submittedName>
        <fullName evidence="1">Phage tail protein</fullName>
    </submittedName>
</protein>